<dbReference type="EMBL" id="CP104694">
    <property type="protein sequence ID" value="UXI66952.1"/>
    <property type="molecule type" value="Genomic_DNA"/>
</dbReference>
<feature type="transmembrane region" description="Helical" evidence="1">
    <location>
        <begin position="66"/>
        <end position="85"/>
    </location>
</feature>
<keyword evidence="1" id="KW-1133">Transmembrane helix</keyword>
<feature type="transmembrane region" description="Helical" evidence="1">
    <location>
        <begin position="431"/>
        <end position="451"/>
    </location>
</feature>
<organism evidence="2 3">
    <name type="scientific">Tahibacter amnicola</name>
    <dbReference type="NCBI Taxonomy" id="2976241"/>
    <lineage>
        <taxon>Bacteria</taxon>
        <taxon>Pseudomonadati</taxon>
        <taxon>Pseudomonadota</taxon>
        <taxon>Gammaproteobacteria</taxon>
        <taxon>Lysobacterales</taxon>
        <taxon>Rhodanobacteraceae</taxon>
        <taxon>Tahibacter</taxon>
    </lineage>
</organism>
<evidence type="ECO:0000313" key="2">
    <source>
        <dbReference type="EMBL" id="UXI66952.1"/>
    </source>
</evidence>
<feature type="transmembrane region" description="Helical" evidence="1">
    <location>
        <begin position="35"/>
        <end position="54"/>
    </location>
</feature>
<feature type="transmembrane region" description="Helical" evidence="1">
    <location>
        <begin position="6"/>
        <end position="23"/>
    </location>
</feature>
<keyword evidence="1" id="KW-0472">Membrane</keyword>
<feature type="transmembrane region" description="Helical" evidence="1">
    <location>
        <begin position="97"/>
        <end position="118"/>
    </location>
</feature>
<feature type="transmembrane region" description="Helical" evidence="1">
    <location>
        <begin position="375"/>
        <end position="392"/>
    </location>
</feature>
<keyword evidence="1" id="KW-0812">Transmembrane</keyword>
<gene>
    <name evidence="2" type="ORF">N4264_19675</name>
</gene>
<feature type="transmembrane region" description="Helical" evidence="1">
    <location>
        <begin position="194"/>
        <end position="211"/>
    </location>
</feature>
<reference evidence="2" key="1">
    <citation type="submission" date="2022-09" db="EMBL/GenBank/DDBJ databases">
        <title>Tahibacter sp. nov., isolated from a fresh water.</title>
        <authorList>
            <person name="Baek J.H."/>
            <person name="Lee J.K."/>
            <person name="Kim J.M."/>
            <person name="Jeon C.O."/>
        </authorList>
    </citation>
    <scope>NUCLEOTIDE SEQUENCE</scope>
    <source>
        <strain evidence="2">W38</strain>
    </source>
</reference>
<dbReference type="RefSeq" id="WP_261693928.1">
    <property type="nucleotide sequence ID" value="NZ_CP104694.1"/>
</dbReference>
<feature type="transmembrane region" description="Helical" evidence="1">
    <location>
        <begin position="275"/>
        <end position="308"/>
    </location>
</feature>
<feature type="transmembrane region" description="Helical" evidence="1">
    <location>
        <begin position="398"/>
        <end position="419"/>
    </location>
</feature>
<dbReference type="Proteomes" id="UP001064632">
    <property type="component" value="Chromosome"/>
</dbReference>
<evidence type="ECO:0008006" key="4">
    <source>
        <dbReference type="Google" id="ProtNLM"/>
    </source>
</evidence>
<feature type="transmembrane region" description="Helical" evidence="1">
    <location>
        <begin position="314"/>
        <end position="334"/>
    </location>
</feature>
<sequence>MTTGLLLGWVALIALGAAVYIGITGRPRHGDWLSVAGHAPLLGVLACGIAIALVPDATGAQLPGLLGWGLGIALLAAGGVAAWRWRQGAPAIPQTDWRMPWWAWCLVGLLALRFILIIDEAWLRPQFPWDAWQAWAPKAKTWFVTGQSAAYVGPEAWWNDAEGSLRSSQSWRYPELLSRIEFSLAGLAGAWNEAAVGTLWPVWWLGLLLAFAGQWRALGVPPVAIGVATYVLGSLPLLDTHAALAGYADLPLAALLGCSVLAWQRWMEHRDRGQLILAIGLLVLLPMLKFEGAVWALGFAATMALAAVPPRMRWFGMASVVLMVAAAVAVSLLVEVPWLATLRSILSGEAGSHPDVERLAALRAVLSGLFLQENWHLLWAALLGVVVVRWRALSERPAVAWTALYLAGAVVAVLGLFLLTPAGKWAQSNTAVNRLFLQLVPVAVSLGVLLLRDVFTAPAPGDTRPASAAPPPAA</sequence>
<evidence type="ECO:0000256" key="1">
    <source>
        <dbReference type="SAM" id="Phobius"/>
    </source>
</evidence>
<protein>
    <recommendedName>
        <fullName evidence="4">Dolichyl-phosphate-mannose-protein mannosyltransferase</fullName>
    </recommendedName>
</protein>
<keyword evidence="3" id="KW-1185">Reference proteome</keyword>
<name>A0ABY6BBN6_9GAMM</name>
<proteinExistence type="predicted"/>
<feature type="transmembrane region" description="Helical" evidence="1">
    <location>
        <begin position="244"/>
        <end position="263"/>
    </location>
</feature>
<evidence type="ECO:0000313" key="3">
    <source>
        <dbReference type="Proteomes" id="UP001064632"/>
    </source>
</evidence>
<accession>A0ABY6BBN6</accession>
<feature type="transmembrane region" description="Helical" evidence="1">
    <location>
        <begin position="218"/>
        <end position="238"/>
    </location>
</feature>